<keyword evidence="1" id="KW-0173">Coenzyme A biosynthesis</keyword>
<dbReference type="InterPro" id="IPR036551">
    <property type="entry name" value="Flavin_trans-like"/>
</dbReference>
<dbReference type="GO" id="GO:0015937">
    <property type="term" value="P:coenzyme A biosynthetic process"/>
    <property type="evidence" value="ECO:0007669"/>
    <property type="project" value="UniProtKB-KW"/>
</dbReference>
<evidence type="ECO:0000256" key="1">
    <source>
        <dbReference type="ARBA" id="ARBA00022993"/>
    </source>
</evidence>
<dbReference type="GO" id="GO:0071513">
    <property type="term" value="C:phosphopantothenoylcysteine decarboxylase complex"/>
    <property type="evidence" value="ECO:0007669"/>
    <property type="project" value="TreeGrafter"/>
</dbReference>
<dbReference type="PANTHER" id="PTHR14359">
    <property type="entry name" value="HOMO-OLIGOMERIC FLAVIN CONTAINING CYS DECARBOXYLASE FAMILY"/>
    <property type="match status" value="1"/>
</dbReference>
<protein>
    <recommendedName>
        <fullName evidence="3">Flavoprotein domain-containing protein</fullName>
    </recommendedName>
</protein>
<comment type="similarity">
    <text evidence="2">Belongs to the HFCD (homooligomeric flavin containing Cys decarboxylase) superfamily.</text>
</comment>
<dbReference type="InterPro" id="IPR003382">
    <property type="entry name" value="Flavoprotein"/>
</dbReference>
<dbReference type="Gene3D" id="3.40.50.1950">
    <property type="entry name" value="Flavin prenyltransferase-like"/>
    <property type="match status" value="2"/>
</dbReference>
<feature type="domain" description="Flavoprotein" evidence="3">
    <location>
        <begin position="22"/>
        <end position="185"/>
    </location>
</feature>
<dbReference type="Proteomes" id="UP000192578">
    <property type="component" value="Unassembled WGS sequence"/>
</dbReference>
<evidence type="ECO:0000259" key="3">
    <source>
        <dbReference type="Pfam" id="PF02441"/>
    </source>
</evidence>
<accession>A0A9X6NAY0</accession>
<keyword evidence="5" id="KW-1185">Reference proteome</keyword>
<proteinExistence type="inferred from homology"/>
<evidence type="ECO:0000256" key="2">
    <source>
        <dbReference type="ARBA" id="ARBA00038350"/>
    </source>
</evidence>
<dbReference type="GO" id="GO:0004633">
    <property type="term" value="F:phosphopantothenoylcysteine decarboxylase activity"/>
    <property type="evidence" value="ECO:0007669"/>
    <property type="project" value="TreeGrafter"/>
</dbReference>
<gene>
    <name evidence="4" type="ORF">BV898_15408</name>
</gene>
<organism evidence="4 5">
    <name type="scientific">Hypsibius exemplaris</name>
    <name type="common">Freshwater tardigrade</name>
    <dbReference type="NCBI Taxonomy" id="2072580"/>
    <lineage>
        <taxon>Eukaryota</taxon>
        <taxon>Metazoa</taxon>
        <taxon>Ecdysozoa</taxon>
        <taxon>Tardigrada</taxon>
        <taxon>Eutardigrada</taxon>
        <taxon>Parachela</taxon>
        <taxon>Hypsibioidea</taxon>
        <taxon>Hypsibiidae</taxon>
        <taxon>Hypsibius</taxon>
    </lineage>
</organism>
<dbReference type="PANTHER" id="PTHR14359:SF6">
    <property type="entry name" value="PHOSPHOPANTOTHENOYLCYSTEINE DECARBOXYLASE"/>
    <property type="match status" value="1"/>
</dbReference>
<dbReference type="GO" id="GO:0010181">
    <property type="term" value="F:FMN binding"/>
    <property type="evidence" value="ECO:0007669"/>
    <property type="project" value="TreeGrafter"/>
</dbReference>
<dbReference type="AlphaFoldDB" id="A0A9X6NAY0"/>
<dbReference type="OrthoDB" id="1532798at2759"/>
<reference evidence="5" key="1">
    <citation type="submission" date="2017-01" db="EMBL/GenBank/DDBJ databases">
        <title>Comparative genomics of anhydrobiosis in the tardigrade Hypsibius dujardini.</title>
        <authorList>
            <person name="Yoshida Y."/>
            <person name="Koutsovoulos G."/>
            <person name="Laetsch D."/>
            <person name="Stevens L."/>
            <person name="Kumar S."/>
            <person name="Horikawa D."/>
            <person name="Ishino K."/>
            <person name="Komine S."/>
            <person name="Tomita M."/>
            <person name="Blaxter M."/>
            <person name="Arakawa K."/>
        </authorList>
    </citation>
    <scope>NUCLEOTIDE SEQUENCE [LARGE SCALE GENOMIC DNA]</scope>
    <source>
        <strain evidence="5">Z151</strain>
    </source>
</reference>
<sequence length="413" mass="45903">MAERPSNDEKVPLPENRTRIRSGSVACIKVPEILDLLHAAFPTYEIILTPTKHACYFLPKSTAGHLDLNLSPTGDAENCLFSAVNTFDEASVEAVRRRVKAEDVAAVVIAPIGANLMAQLANPDQFLYKNSTDPVHTLLQELFEYNKLKTSRPKALVIAPAMNQSMWNSTLTDRNLSQLRKLYGPDLHIIPTVCKASMCGEVGFGCMAYPRSIVQQLEYILLHGSLIPNTEPDIIDIPTRLFAGVPSTSSQQPLVLNFRPSDSTAPLLYQGCLTRIENVTTAVGNPARDNFKTSVKVAVREATEGLGRQSLLDTEVFTDREEWTMWTKRTDPILHIVLRQWADILLLVDPSPDFVRTIVFGACDDLLSCIVRAWDFRHALFVVFTDSKRALFPIDLLAELQSACIPVIQTTTI</sequence>
<evidence type="ECO:0000313" key="5">
    <source>
        <dbReference type="Proteomes" id="UP000192578"/>
    </source>
</evidence>
<dbReference type="SUPFAM" id="SSF52507">
    <property type="entry name" value="Homo-oligomeric flavin-containing Cys decarboxylases, HFCD"/>
    <property type="match status" value="2"/>
</dbReference>
<dbReference type="Pfam" id="PF02441">
    <property type="entry name" value="Flavoprotein"/>
    <property type="match status" value="1"/>
</dbReference>
<name>A0A9X6NAY0_HYPEX</name>
<dbReference type="EMBL" id="MTYJ01000207">
    <property type="protein sequence ID" value="OWA50907.1"/>
    <property type="molecule type" value="Genomic_DNA"/>
</dbReference>
<comment type="caution">
    <text evidence="4">The sequence shown here is derived from an EMBL/GenBank/DDBJ whole genome shotgun (WGS) entry which is preliminary data.</text>
</comment>
<evidence type="ECO:0000313" key="4">
    <source>
        <dbReference type="EMBL" id="OWA50907.1"/>
    </source>
</evidence>